<evidence type="ECO:0000256" key="2">
    <source>
        <dbReference type="SAM" id="Phobius"/>
    </source>
</evidence>
<dbReference type="RefSeq" id="WP_151581482.1">
    <property type="nucleotide sequence ID" value="NZ_WBVM01000002.1"/>
</dbReference>
<evidence type="ECO:0000256" key="1">
    <source>
        <dbReference type="SAM" id="MobiDB-lite"/>
    </source>
</evidence>
<feature type="transmembrane region" description="Helical" evidence="2">
    <location>
        <begin position="156"/>
        <end position="181"/>
    </location>
</feature>
<evidence type="ECO:0008006" key="5">
    <source>
        <dbReference type="Google" id="ProtNLM"/>
    </source>
</evidence>
<protein>
    <recommendedName>
        <fullName evidence="5">DUF2335 domain-containing protein</fullName>
    </recommendedName>
</protein>
<keyword evidence="2" id="KW-1133">Transmembrane helix</keyword>
<proteinExistence type="predicted"/>
<feature type="transmembrane region" description="Helical" evidence="2">
    <location>
        <begin position="187"/>
        <end position="210"/>
    </location>
</feature>
<accession>A0A7J5DVC1</accession>
<dbReference type="EMBL" id="WBVM01000002">
    <property type="protein sequence ID" value="KAB2809278.1"/>
    <property type="molecule type" value="Genomic_DNA"/>
</dbReference>
<evidence type="ECO:0000313" key="4">
    <source>
        <dbReference type="Proteomes" id="UP000449906"/>
    </source>
</evidence>
<name>A0A7J5DVC1_NOCSI</name>
<feature type="region of interest" description="Disordered" evidence="1">
    <location>
        <begin position="1"/>
        <end position="85"/>
    </location>
</feature>
<dbReference type="Proteomes" id="UP000449906">
    <property type="component" value="Unassembled WGS sequence"/>
</dbReference>
<reference evidence="3 4" key="1">
    <citation type="submission" date="2019-09" db="EMBL/GenBank/DDBJ databases">
        <title>Pimelobacter sp. isolated from Paulinella.</title>
        <authorList>
            <person name="Jeong S.E."/>
        </authorList>
    </citation>
    <scope>NUCLEOTIDE SEQUENCE [LARGE SCALE GENOMIC DNA]</scope>
    <source>
        <strain evidence="3 4">Pch-N</strain>
    </source>
</reference>
<comment type="caution">
    <text evidence="3">The sequence shown here is derived from an EMBL/GenBank/DDBJ whole genome shotgun (WGS) entry which is preliminary data.</text>
</comment>
<dbReference type="AlphaFoldDB" id="A0A7J5DVC1"/>
<gene>
    <name evidence="3" type="ORF">F9L07_19750</name>
</gene>
<evidence type="ECO:0000313" key="3">
    <source>
        <dbReference type="EMBL" id="KAB2809278.1"/>
    </source>
</evidence>
<feature type="compositionally biased region" description="Basic and acidic residues" evidence="1">
    <location>
        <begin position="42"/>
        <end position="82"/>
    </location>
</feature>
<sequence>MKDDDTSLDSVGGDDDVALQSGHEQHGSSSPAEPFDEEDLGEDRVRSYDGSDRIADVPSMARDRSRQPRSIDDGRREPRFEDDVTDGELVEAERIAPLVLAQIQQHLHLPIQVPDGEALASLKRNDPAAHRMWLKQVKKEMGHHRWMQSAEYRMPLRVMISAHVMALIALVVLAGLAGYALYLDHVWLAGIFGGLDVAAIVGLFILPGWGGGGDAEDDRR</sequence>
<keyword evidence="2" id="KW-0472">Membrane</keyword>
<keyword evidence="2" id="KW-0812">Transmembrane</keyword>
<organism evidence="3 4">
    <name type="scientific">Nocardioides simplex</name>
    <name type="common">Arthrobacter simplex</name>
    <dbReference type="NCBI Taxonomy" id="2045"/>
    <lineage>
        <taxon>Bacteria</taxon>
        <taxon>Bacillati</taxon>
        <taxon>Actinomycetota</taxon>
        <taxon>Actinomycetes</taxon>
        <taxon>Propionibacteriales</taxon>
        <taxon>Nocardioidaceae</taxon>
        <taxon>Pimelobacter</taxon>
    </lineage>
</organism>